<comment type="caution">
    <text evidence="2">The sequence shown here is derived from an EMBL/GenBank/DDBJ whole genome shotgun (WGS) entry which is preliminary data.</text>
</comment>
<sequence>MGKRKSGPFSGQQIATNTSKSNFPTFFIIKRTSTSAETFHSVSPFLVERAITGSIGDVKSTKKLRSGDLLVEVHSRKQSQQIVKLKTFSNIPITVSPHASLNSSKGVITCGELLNVTTEEILKELQGQGTPIPGNSYVSVAKKSSSAPSVQKNPDISISKPPDSIVRASPPIANLPISASPPVDPVSEEALASPDFTHFKFVTNKKKLKRDSPSKTNNSIAKAEKISKFYTSSRREVLNTIPTKDNIRTHQSALKPFETHFC</sequence>
<proteinExistence type="predicted"/>
<organism evidence="2 3">
    <name type="scientific">Araneus ventricosus</name>
    <name type="common">Orbweaver spider</name>
    <name type="synonym">Epeira ventricosa</name>
    <dbReference type="NCBI Taxonomy" id="182803"/>
    <lineage>
        <taxon>Eukaryota</taxon>
        <taxon>Metazoa</taxon>
        <taxon>Ecdysozoa</taxon>
        <taxon>Arthropoda</taxon>
        <taxon>Chelicerata</taxon>
        <taxon>Arachnida</taxon>
        <taxon>Araneae</taxon>
        <taxon>Araneomorphae</taxon>
        <taxon>Entelegynae</taxon>
        <taxon>Araneoidea</taxon>
        <taxon>Araneidae</taxon>
        <taxon>Araneus</taxon>
    </lineage>
</organism>
<reference evidence="2 3" key="1">
    <citation type="journal article" date="2019" name="Sci. Rep.">
        <title>Orb-weaving spider Araneus ventricosus genome elucidates the spidroin gene catalogue.</title>
        <authorList>
            <person name="Kono N."/>
            <person name="Nakamura H."/>
            <person name="Ohtoshi R."/>
            <person name="Moran D.A.P."/>
            <person name="Shinohara A."/>
            <person name="Yoshida Y."/>
            <person name="Fujiwara M."/>
            <person name="Mori M."/>
            <person name="Tomita M."/>
            <person name="Arakawa K."/>
        </authorList>
    </citation>
    <scope>NUCLEOTIDE SEQUENCE [LARGE SCALE GENOMIC DNA]</scope>
</reference>
<gene>
    <name evidence="2" type="ORF">AVEN_240380_1</name>
</gene>
<dbReference type="OrthoDB" id="6485787at2759"/>
<evidence type="ECO:0000313" key="2">
    <source>
        <dbReference type="EMBL" id="GBM35024.1"/>
    </source>
</evidence>
<evidence type="ECO:0000313" key="3">
    <source>
        <dbReference type="Proteomes" id="UP000499080"/>
    </source>
</evidence>
<dbReference type="AlphaFoldDB" id="A0A4Y2F4P6"/>
<evidence type="ECO:0000256" key="1">
    <source>
        <dbReference type="SAM" id="MobiDB-lite"/>
    </source>
</evidence>
<accession>A0A4Y2F4P6</accession>
<name>A0A4Y2F4P6_ARAVE</name>
<keyword evidence="3" id="KW-1185">Reference proteome</keyword>
<dbReference type="Proteomes" id="UP000499080">
    <property type="component" value="Unassembled WGS sequence"/>
</dbReference>
<dbReference type="EMBL" id="BGPR01000773">
    <property type="protein sequence ID" value="GBM35024.1"/>
    <property type="molecule type" value="Genomic_DNA"/>
</dbReference>
<feature type="region of interest" description="Disordered" evidence="1">
    <location>
        <begin position="144"/>
        <end position="164"/>
    </location>
</feature>
<protein>
    <submittedName>
        <fullName evidence="2">Uncharacterized protein</fullName>
    </submittedName>
</protein>